<sequence>MGATLSCVSGLMSVFTCPSLQPHETLGTSLKLAEQLALQERCFTANSLDWYERNIEEGDTFEENVDSCKEHCVTLLDFSPNREDSMRTVLEFEDPYIVSQFTVGQGFCSGKAKSQRRKSVTVKNGCMEATETYARQSSCSRRKSPDGHVDSTISSNCLPKKLNLKLDFHQDCSSFQSAFIKNHVSNKIGPDSFVASVKHMQGIKKPTMLEQPEESNLSSMDEGTDSETCTVPTDPTKDHMRDTKQKRHTPHDKTWPFIRKLDMKLHRVKHDETFKILSGENKYMQNDETLYTSCQEEDIALKRCNSSGSEKHLQHITMKENCKEVRNVCFTHFINVRESDRKKEYTGFHSGTESGTVSPKTPEELGTEAKSRSQNTKSEHRNRWNAQIKAMAQQDDICSSQPLCEESPDRGLYKTLPKPWGSDPCFPEETEPREPLNKICYFITLPRERTISNPQDPCPQKIFKDVPPVLVGGREEFTGKISNQMQCFSNSFLLGQTQDCSSNHSELEEAAAEDDHFLSKDKTSTWPIYGSAEMRPDFQLSKELGVCHSLFYDNLMFFSNIGEMEDSSPLLSDSFREERKSIGSSCSLVQADQPQKQKVQKGTVVEGLVCYNSASKEHPETFVPSSRFDSQLIDKQSYVALCHNSFHQKTDNFPTLSDNGIVMHQGRRHVTRPQPEVNEVKHSCSVMSLDLPAGNSLVPILEAEHSVKNSENSKKDLKAIEEYTALISSEEVTDTMSLLRDLQSPGLLNPLTAEELKCLGIAELESEMKPDLIGDLIYCPVLHASPLLPLSPSSSTTCSHQHLSSQSNFHTEACEGVAECSLRPDGLKPNGRRLVAHCKRFPHSKFTRTSSISANLLGPSVTVTGLTHLPERPKSLKPSVSPLALSFSLLNGTRLRTDSQSHICLYGTGSISQMKVRQKNILLVKQTFVM</sequence>
<feature type="region of interest" description="Disordered" evidence="1">
    <location>
        <begin position="345"/>
        <end position="381"/>
    </location>
</feature>
<feature type="compositionally biased region" description="Basic and acidic residues" evidence="1">
    <location>
        <begin position="361"/>
        <end position="381"/>
    </location>
</feature>
<reference evidence="2 3" key="1">
    <citation type="submission" date="2021-06" db="EMBL/GenBank/DDBJ databases">
        <authorList>
            <person name="Palmer J.M."/>
        </authorList>
    </citation>
    <scope>NUCLEOTIDE SEQUENCE [LARGE SCALE GENOMIC DNA]</scope>
    <source>
        <strain evidence="2 3">XC_2019</strain>
        <tissue evidence="2">Muscle</tissue>
    </source>
</reference>
<feature type="compositionally biased region" description="Polar residues" evidence="1">
    <location>
        <begin position="349"/>
        <end position="359"/>
    </location>
</feature>
<evidence type="ECO:0000256" key="1">
    <source>
        <dbReference type="SAM" id="MobiDB-lite"/>
    </source>
</evidence>
<organism evidence="2 3">
    <name type="scientific">Xenoophorus captivus</name>
    <dbReference type="NCBI Taxonomy" id="1517983"/>
    <lineage>
        <taxon>Eukaryota</taxon>
        <taxon>Metazoa</taxon>
        <taxon>Chordata</taxon>
        <taxon>Craniata</taxon>
        <taxon>Vertebrata</taxon>
        <taxon>Euteleostomi</taxon>
        <taxon>Actinopterygii</taxon>
        <taxon>Neopterygii</taxon>
        <taxon>Teleostei</taxon>
        <taxon>Neoteleostei</taxon>
        <taxon>Acanthomorphata</taxon>
        <taxon>Ovalentaria</taxon>
        <taxon>Atherinomorphae</taxon>
        <taxon>Cyprinodontiformes</taxon>
        <taxon>Goodeidae</taxon>
        <taxon>Xenoophorus</taxon>
    </lineage>
</organism>
<dbReference type="Proteomes" id="UP001434883">
    <property type="component" value="Unassembled WGS sequence"/>
</dbReference>
<feature type="region of interest" description="Disordered" evidence="1">
    <location>
        <begin position="208"/>
        <end position="250"/>
    </location>
</feature>
<gene>
    <name evidence="2" type="ORF">XENOCAPTIV_009781</name>
</gene>
<evidence type="ECO:0000313" key="2">
    <source>
        <dbReference type="EMBL" id="MEQ2195258.1"/>
    </source>
</evidence>
<dbReference type="EMBL" id="JAHRIN010010584">
    <property type="protein sequence ID" value="MEQ2195258.1"/>
    <property type="molecule type" value="Genomic_DNA"/>
</dbReference>
<protein>
    <submittedName>
        <fullName evidence="2">Uncharacterized protein</fullName>
    </submittedName>
</protein>
<accession>A0ABV0QHH4</accession>
<comment type="caution">
    <text evidence="2">The sequence shown here is derived from an EMBL/GenBank/DDBJ whole genome shotgun (WGS) entry which is preliminary data.</text>
</comment>
<proteinExistence type="predicted"/>
<keyword evidence="3" id="KW-1185">Reference proteome</keyword>
<evidence type="ECO:0000313" key="3">
    <source>
        <dbReference type="Proteomes" id="UP001434883"/>
    </source>
</evidence>
<name>A0ABV0QHH4_9TELE</name>
<feature type="compositionally biased region" description="Polar residues" evidence="1">
    <location>
        <begin position="214"/>
        <end position="233"/>
    </location>
</feature>